<name>A0A7S1Z761_TRICV</name>
<dbReference type="EMBL" id="HBGO01009924">
    <property type="protein sequence ID" value="CAD9330178.1"/>
    <property type="molecule type" value="Transcribed_RNA"/>
</dbReference>
<gene>
    <name evidence="2" type="ORF">OSIN01602_LOCUS5500</name>
</gene>
<sequence>MEEQRPDGRFLVIGTYEDCVMLLRSRRQHYDAVVIGGQRMFRVEELPEATRNLWPNLAGAVPTPTPSLTPSDDRNVVEEEEEKKEDGTEKGAKGGRGGEKASSSPRKKKKSV</sequence>
<organism evidence="2">
    <name type="scientific">Trieres chinensis</name>
    <name type="common">Marine centric diatom</name>
    <name type="synonym">Odontella sinensis</name>
    <dbReference type="NCBI Taxonomy" id="1514140"/>
    <lineage>
        <taxon>Eukaryota</taxon>
        <taxon>Sar</taxon>
        <taxon>Stramenopiles</taxon>
        <taxon>Ochrophyta</taxon>
        <taxon>Bacillariophyta</taxon>
        <taxon>Mediophyceae</taxon>
        <taxon>Biddulphiophycidae</taxon>
        <taxon>Eupodiscales</taxon>
        <taxon>Parodontellaceae</taxon>
        <taxon>Trieres</taxon>
    </lineage>
</organism>
<feature type="region of interest" description="Disordered" evidence="1">
    <location>
        <begin position="55"/>
        <end position="112"/>
    </location>
</feature>
<accession>A0A7S1Z761</accession>
<feature type="compositionally biased region" description="Basic and acidic residues" evidence="1">
    <location>
        <begin position="84"/>
        <end position="99"/>
    </location>
</feature>
<evidence type="ECO:0000256" key="1">
    <source>
        <dbReference type="SAM" id="MobiDB-lite"/>
    </source>
</evidence>
<reference evidence="2" key="1">
    <citation type="submission" date="2021-01" db="EMBL/GenBank/DDBJ databases">
        <authorList>
            <person name="Corre E."/>
            <person name="Pelletier E."/>
            <person name="Niang G."/>
            <person name="Scheremetjew M."/>
            <person name="Finn R."/>
            <person name="Kale V."/>
            <person name="Holt S."/>
            <person name="Cochrane G."/>
            <person name="Meng A."/>
            <person name="Brown T."/>
            <person name="Cohen L."/>
        </authorList>
    </citation>
    <scope>NUCLEOTIDE SEQUENCE</scope>
    <source>
        <strain evidence="2">Grunow 1884</strain>
    </source>
</reference>
<protein>
    <submittedName>
        <fullName evidence="2">Uncharacterized protein</fullName>
    </submittedName>
</protein>
<proteinExistence type="predicted"/>
<dbReference type="AlphaFoldDB" id="A0A7S1Z761"/>
<evidence type="ECO:0000313" key="2">
    <source>
        <dbReference type="EMBL" id="CAD9330178.1"/>
    </source>
</evidence>